<keyword evidence="3" id="KW-1185">Reference proteome</keyword>
<feature type="compositionally biased region" description="Basic and acidic residues" evidence="1">
    <location>
        <begin position="204"/>
        <end position="222"/>
    </location>
</feature>
<feature type="compositionally biased region" description="Polar residues" evidence="1">
    <location>
        <begin position="136"/>
        <end position="149"/>
    </location>
</feature>
<proteinExistence type="predicted"/>
<protein>
    <submittedName>
        <fullName evidence="2">Uncharacterized protein</fullName>
    </submittedName>
</protein>
<evidence type="ECO:0000256" key="1">
    <source>
        <dbReference type="SAM" id="MobiDB-lite"/>
    </source>
</evidence>
<dbReference type="Proteomes" id="UP001174936">
    <property type="component" value="Unassembled WGS sequence"/>
</dbReference>
<evidence type="ECO:0000313" key="2">
    <source>
        <dbReference type="EMBL" id="KAK0638907.1"/>
    </source>
</evidence>
<name>A0AA39XT49_9PEZI</name>
<dbReference type="PANTHER" id="PTHR39606:SF1">
    <property type="entry name" value="CELL SURFACE PROTEIN"/>
    <property type="match status" value="1"/>
</dbReference>
<feature type="compositionally biased region" description="Low complexity" evidence="1">
    <location>
        <begin position="152"/>
        <end position="167"/>
    </location>
</feature>
<gene>
    <name evidence="2" type="ORF">B0T16DRAFT_338785</name>
</gene>
<feature type="compositionally biased region" description="Basic and acidic residues" evidence="1">
    <location>
        <begin position="178"/>
        <end position="187"/>
    </location>
</feature>
<evidence type="ECO:0000313" key="3">
    <source>
        <dbReference type="Proteomes" id="UP001174936"/>
    </source>
</evidence>
<feature type="compositionally biased region" description="Gly residues" evidence="1">
    <location>
        <begin position="120"/>
        <end position="131"/>
    </location>
</feature>
<dbReference type="AlphaFoldDB" id="A0AA39XT49"/>
<feature type="region of interest" description="Disordered" evidence="1">
    <location>
        <begin position="1"/>
        <end position="290"/>
    </location>
</feature>
<dbReference type="PANTHER" id="PTHR39606">
    <property type="entry name" value="SURFACE PROTEIN, PUTATIVE-RELATED"/>
    <property type="match status" value="1"/>
</dbReference>
<feature type="compositionally biased region" description="Basic and acidic residues" evidence="1">
    <location>
        <begin position="264"/>
        <end position="290"/>
    </location>
</feature>
<feature type="compositionally biased region" description="Polar residues" evidence="1">
    <location>
        <begin position="53"/>
        <end position="83"/>
    </location>
</feature>
<accession>A0AA39XT49</accession>
<feature type="compositionally biased region" description="Polar residues" evidence="1">
    <location>
        <begin position="226"/>
        <end position="238"/>
    </location>
</feature>
<sequence length="290" mass="29580">MHGDSHSNTHSAPEGSHGPHNSRVANAADPRVDSDRDGSNTMGNRRTAGHGETGSNPFTSSGTHNNTLGSTGTHNAFGSSGTAEGTHGPHSSRLANAADPRVDSDRDGSNTMGGRSTGTHGIGGTTGGFGTGLHTADNTFGTGSHQAGSGVTGMTGTHGAPAGTHGPHSSRMANVADPRVDSDRDGRAAIGTGPGPAPNTAGPHKSDMMNKADPRIDSDLDGSKTFGGNKTYQSSSASGLGRRDPTDAAQVPPSVLKQHLGDPVVEHGDHTHQRERRNSVKTDQEMFRGL</sequence>
<comment type="caution">
    <text evidence="2">The sequence shown here is derived from an EMBL/GenBank/DDBJ whole genome shotgun (WGS) entry which is preliminary data.</text>
</comment>
<dbReference type="EMBL" id="JAULSV010000007">
    <property type="protein sequence ID" value="KAK0638907.1"/>
    <property type="molecule type" value="Genomic_DNA"/>
</dbReference>
<reference evidence="2" key="1">
    <citation type="submission" date="2023-06" db="EMBL/GenBank/DDBJ databases">
        <title>Genome-scale phylogeny and comparative genomics of the fungal order Sordariales.</title>
        <authorList>
            <consortium name="Lawrence Berkeley National Laboratory"/>
            <person name="Hensen N."/>
            <person name="Bonometti L."/>
            <person name="Westerberg I."/>
            <person name="Brannstrom I.O."/>
            <person name="Guillou S."/>
            <person name="Cros-Aarteil S."/>
            <person name="Calhoun S."/>
            <person name="Haridas S."/>
            <person name="Kuo A."/>
            <person name="Mondo S."/>
            <person name="Pangilinan J."/>
            <person name="Riley R."/>
            <person name="Labutti K."/>
            <person name="Andreopoulos B."/>
            <person name="Lipzen A."/>
            <person name="Chen C."/>
            <person name="Yanf M."/>
            <person name="Daum C."/>
            <person name="Ng V."/>
            <person name="Clum A."/>
            <person name="Steindorff A."/>
            <person name="Ohm R."/>
            <person name="Martin F."/>
            <person name="Silar P."/>
            <person name="Natvig D."/>
            <person name="Lalanne C."/>
            <person name="Gautier V."/>
            <person name="Ament-Velasquez S.L."/>
            <person name="Kruys A."/>
            <person name="Hutchinson M.I."/>
            <person name="Powell A.J."/>
            <person name="Barry K."/>
            <person name="Miller A.N."/>
            <person name="Grigoriev I.V."/>
            <person name="Debuchy R."/>
            <person name="Gladieux P."/>
            <person name="Thoren M.H."/>
            <person name="Johannesson H."/>
        </authorList>
    </citation>
    <scope>NUCLEOTIDE SEQUENCE</scope>
    <source>
        <strain evidence="2">SMH2532-1</strain>
    </source>
</reference>
<organism evidence="2 3">
    <name type="scientific">Cercophora newfieldiana</name>
    <dbReference type="NCBI Taxonomy" id="92897"/>
    <lineage>
        <taxon>Eukaryota</taxon>
        <taxon>Fungi</taxon>
        <taxon>Dikarya</taxon>
        <taxon>Ascomycota</taxon>
        <taxon>Pezizomycotina</taxon>
        <taxon>Sordariomycetes</taxon>
        <taxon>Sordariomycetidae</taxon>
        <taxon>Sordariales</taxon>
        <taxon>Lasiosphaeriaceae</taxon>
        <taxon>Cercophora</taxon>
    </lineage>
</organism>